<keyword evidence="1" id="KW-0812">Transmembrane</keyword>
<keyword evidence="1" id="KW-0472">Membrane</keyword>
<accession>A0ABR4HDD7</accession>
<organism evidence="3 4">
    <name type="scientific">Aspergillus cavernicola</name>
    <dbReference type="NCBI Taxonomy" id="176166"/>
    <lineage>
        <taxon>Eukaryota</taxon>
        <taxon>Fungi</taxon>
        <taxon>Dikarya</taxon>
        <taxon>Ascomycota</taxon>
        <taxon>Pezizomycotina</taxon>
        <taxon>Eurotiomycetes</taxon>
        <taxon>Eurotiomycetidae</taxon>
        <taxon>Eurotiales</taxon>
        <taxon>Aspergillaceae</taxon>
        <taxon>Aspergillus</taxon>
        <taxon>Aspergillus subgen. Nidulantes</taxon>
    </lineage>
</organism>
<proteinExistence type="predicted"/>
<evidence type="ECO:0000256" key="1">
    <source>
        <dbReference type="SAM" id="Phobius"/>
    </source>
</evidence>
<protein>
    <recommendedName>
        <fullName evidence="2">DUF7704 domain-containing protein</fullName>
    </recommendedName>
</protein>
<feature type="transmembrane region" description="Helical" evidence="1">
    <location>
        <begin position="53"/>
        <end position="71"/>
    </location>
</feature>
<keyword evidence="1" id="KW-1133">Transmembrane helix</keyword>
<feature type="domain" description="DUF7704" evidence="2">
    <location>
        <begin position="3"/>
        <end position="139"/>
    </location>
</feature>
<feature type="transmembrane region" description="Helical" evidence="1">
    <location>
        <begin position="83"/>
        <end position="100"/>
    </location>
</feature>
<dbReference type="InterPro" id="IPR056121">
    <property type="entry name" value="DUF7704"/>
</dbReference>
<dbReference type="Pfam" id="PF24803">
    <property type="entry name" value="DUF7704"/>
    <property type="match status" value="1"/>
</dbReference>
<sequence length="153" mass="17028">MPQIPLFYRLVLLWYEPIGSGFGCYMNLAAKDMYLNSFIPTSLAVRDPTHNMIFNQLGAGYFFVATSQAILLRYTNDMNVWKILNGCLLGWDFILLYSLWDGLSAQGRLDPGTWRSEDLSAIVPTIFMTVVRAAIVAGIGLGGSKPNAKKPKD</sequence>
<evidence type="ECO:0000259" key="2">
    <source>
        <dbReference type="Pfam" id="PF24803"/>
    </source>
</evidence>
<feature type="transmembrane region" description="Helical" evidence="1">
    <location>
        <begin position="7"/>
        <end position="28"/>
    </location>
</feature>
<gene>
    <name evidence="3" type="ORF">BDW59DRAFT_155112</name>
</gene>
<feature type="transmembrane region" description="Helical" evidence="1">
    <location>
        <begin position="120"/>
        <end position="142"/>
    </location>
</feature>
<reference evidence="3 4" key="1">
    <citation type="submission" date="2024-07" db="EMBL/GenBank/DDBJ databases">
        <title>Section-level genome sequencing and comparative genomics of Aspergillus sections Usti and Cavernicolus.</title>
        <authorList>
            <consortium name="Lawrence Berkeley National Laboratory"/>
            <person name="Nybo J.L."/>
            <person name="Vesth T.C."/>
            <person name="Theobald S."/>
            <person name="Frisvad J.C."/>
            <person name="Larsen T.O."/>
            <person name="Kjaerboelling I."/>
            <person name="Rothschild-Mancinelli K."/>
            <person name="Lyhne E.K."/>
            <person name="Kogle M.E."/>
            <person name="Barry K."/>
            <person name="Clum A."/>
            <person name="Na H."/>
            <person name="Ledsgaard L."/>
            <person name="Lin J."/>
            <person name="Lipzen A."/>
            <person name="Kuo A."/>
            <person name="Riley R."/>
            <person name="Mondo S."/>
            <person name="LaButti K."/>
            <person name="Haridas S."/>
            <person name="Pangalinan J."/>
            <person name="Salamov A.A."/>
            <person name="Simmons B.A."/>
            <person name="Magnuson J.K."/>
            <person name="Chen J."/>
            <person name="Drula E."/>
            <person name="Henrissat B."/>
            <person name="Wiebenga A."/>
            <person name="Lubbers R.J."/>
            <person name="Gomes A.C."/>
            <person name="Makela M.R."/>
            <person name="Stajich J."/>
            <person name="Grigoriev I.V."/>
            <person name="Mortensen U.H."/>
            <person name="De vries R.P."/>
            <person name="Baker S.E."/>
            <person name="Andersen M.R."/>
        </authorList>
    </citation>
    <scope>NUCLEOTIDE SEQUENCE [LARGE SCALE GENOMIC DNA]</scope>
    <source>
        <strain evidence="3 4">CBS 600.67</strain>
    </source>
</reference>
<keyword evidence="4" id="KW-1185">Reference proteome</keyword>
<dbReference type="PANTHER" id="PTHR37019:SF1">
    <property type="entry name" value="EXPERA DOMAIN-CONTAINING PROTEIN"/>
    <property type="match status" value="1"/>
</dbReference>
<dbReference type="Proteomes" id="UP001610335">
    <property type="component" value="Unassembled WGS sequence"/>
</dbReference>
<evidence type="ECO:0000313" key="4">
    <source>
        <dbReference type="Proteomes" id="UP001610335"/>
    </source>
</evidence>
<dbReference type="PANTHER" id="PTHR37019">
    <property type="entry name" value="CHROMOSOME 1, WHOLE GENOME SHOTGUN SEQUENCE"/>
    <property type="match status" value="1"/>
</dbReference>
<evidence type="ECO:0000313" key="3">
    <source>
        <dbReference type="EMBL" id="KAL2812788.1"/>
    </source>
</evidence>
<name>A0ABR4HDD7_9EURO</name>
<comment type="caution">
    <text evidence="3">The sequence shown here is derived from an EMBL/GenBank/DDBJ whole genome shotgun (WGS) entry which is preliminary data.</text>
</comment>
<dbReference type="EMBL" id="JBFXLS010000164">
    <property type="protein sequence ID" value="KAL2812788.1"/>
    <property type="molecule type" value="Genomic_DNA"/>
</dbReference>